<dbReference type="PANTHER" id="PTHR11808:SF80">
    <property type="entry name" value="CYSTATHIONINE GAMMA-LYASE"/>
    <property type="match status" value="1"/>
</dbReference>
<organism evidence="10 11">
    <name type="scientific">Shewanella septentrionalis</name>
    <dbReference type="NCBI Taxonomy" id="2952223"/>
    <lineage>
        <taxon>Bacteria</taxon>
        <taxon>Pseudomonadati</taxon>
        <taxon>Pseudomonadota</taxon>
        <taxon>Gammaproteobacteria</taxon>
        <taxon>Alteromonadales</taxon>
        <taxon>Shewanellaceae</taxon>
        <taxon>Shewanella</taxon>
    </lineage>
</organism>
<dbReference type="InterPro" id="IPR015421">
    <property type="entry name" value="PyrdxlP-dep_Trfase_major"/>
</dbReference>
<dbReference type="InterPro" id="IPR006237">
    <property type="entry name" value="L-Met_gamma_lys"/>
</dbReference>
<comment type="catalytic activity">
    <reaction evidence="7">
        <text>L-methionine + H2O = methanethiol + 2-oxobutanoate + NH4(+)</text>
        <dbReference type="Rhea" id="RHEA:23800"/>
        <dbReference type="ChEBI" id="CHEBI:15377"/>
        <dbReference type="ChEBI" id="CHEBI:16007"/>
        <dbReference type="ChEBI" id="CHEBI:16763"/>
        <dbReference type="ChEBI" id="CHEBI:28938"/>
        <dbReference type="ChEBI" id="CHEBI:57844"/>
        <dbReference type="EC" id="4.4.1.11"/>
    </reaction>
</comment>
<protein>
    <recommendedName>
        <fullName evidence="4">L-methionine gamma-lyase</fullName>
        <ecNumber evidence="3">4.4.1.11</ecNumber>
    </recommendedName>
</protein>
<dbReference type="Gene3D" id="3.40.640.10">
    <property type="entry name" value="Type I PLP-dependent aspartate aminotransferase-like (Major domain)"/>
    <property type="match status" value="1"/>
</dbReference>
<accession>A0A9X3B3L4</accession>
<evidence type="ECO:0000313" key="10">
    <source>
        <dbReference type="EMBL" id="MCT7947853.1"/>
    </source>
</evidence>
<dbReference type="RefSeq" id="WP_261273942.1">
    <property type="nucleotide sequence ID" value="NZ_JAMTCC010000059.1"/>
</dbReference>
<evidence type="ECO:0000256" key="3">
    <source>
        <dbReference type="ARBA" id="ARBA00012222"/>
    </source>
</evidence>
<evidence type="ECO:0000256" key="6">
    <source>
        <dbReference type="ARBA" id="ARBA00023239"/>
    </source>
</evidence>
<dbReference type="PROSITE" id="PS00868">
    <property type="entry name" value="CYS_MET_METAB_PP"/>
    <property type="match status" value="1"/>
</dbReference>
<dbReference type="PANTHER" id="PTHR11808">
    <property type="entry name" value="TRANS-SULFURATION ENZYME FAMILY MEMBER"/>
    <property type="match status" value="1"/>
</dbReference>
<dbReference type="GO" id="GO:0009086">
    <property type="term" value="P:methionine biosynthetic process"/>
    <property type="evidence" value="ECO:0007669"/>
    <property type="project" value="UniProtKB-ARBA"/>
</dbReference>
<evidence type="ECO:0000256" key="2">
    <source>
        <dbReference type="ARBA" id="ARBA00008667"/>
    </source>
</evidence>
<dbReference type="GO" id="GO:0030170">
    <property type="term" value="F:pyridoxal phosphate binding"/>
    <property type="evidence" value="ECO:0007669"/>
    <property type="project" value="InterPro"/>
</dbReference>
<sequence>MQDESGKMWKAATQVIHGGHEREAFGALVTPLYQSATFVFESAQQGGERFAGNEQGYIYTRLGNPTTAELERKMAILEGAEAAAATASGMGAVSAALLANLQMGDHLVASNAVYGCTYALMTTQFARFGIEVSLVDFSSVAEIEAAIQSNTKVIFCETPVNPHLQVFDLAAIATIAKRHQLVSIVDNTFMTPLLQRPLDFGIDLVIHSATKYLNGHGDVIAGIVCGSEEQLHKVKYEILKDIGAVISPHDAWLILRGLKTLDVRLQRHCDSAQRVAEFLAEHPSINRVYYPGLASHPGHKLIGQQMKRAGGVIAFELAANLEEAMAFVGHLSLFSIAVSLGDAESLIQHPASMTHSPYTPEARAAAGIGDNLLRISIGLEDCDDIIADLNQALARLA</sequence>
<gene>
    <name evidence="10" type="primary">megL</name>
    <name evidence="10" type="ORF">NE536_21120</name>
</gene>
<comment type="similarity">
    <text evidence="2">Belongs to the trans-sulfuration enzymes family. L-methionine gamma-lyase subfamily.</text>
</comment>
<keyword evidence="5 8" id="KW-0663">Pyridoxal phosphate</keyword>
<reference evidence="10" key="1">
    <citation type="journal article" date="2023" name="Int. J. Syst. Evol. Microbiol.">
        <title>&lt;i&gt;Shewanella septentrionalis&lt;/i&gt; sp. nov. and &lt;i&gt;Shewanella holmiensis&lt;/i&gt; sp. nov., isolated from Baltic Sea water and sediments.</title>
        <authorList>
            <person name="Martin-Rodriguez A.J."/>
            <person name="Thorell K."/>
            <person name="Joffre E."/>
            <person name="Jensie-Markopoulos S."/>
            <person name="Moore E.R.B."/>
            <person name="Sjoling A."/>
        </authorList>
    </citation>
    <scope>NUCLEOTIDE SEQUENCE</scope>
    <source>
        <strain evidence="10">SP1W3</strain>
    </source>
</reference>
<evidence type="ECO:0000256" key="5">
    <source>
        <dbReference type="ARBA" id="ARBA00022898"/>
    </source>
</evidence>
<dbReference type="Proteomes" id="UP001155604">
    <property type="component" value="Unassembled WGS sequence"/>
</dbReference>
<dbReference type="FunFam" id="3.90.1150.10:FF:000033">
    <property type="entry name" value="Cystathionine gamma-synthase"/>
    <property type="match status" value="1"/>
</dbReference>
<evidence type="ECO:0000313" key="11">
    <source>
        <dbReference type="Proteomes" id="UP001155604"/>
    </source>
</evidence>
<dbReference type="InterPro" id="IPR000277">
    <property type="entry name" value="Cys/Met-Metab_PyrdxlP-dep_enz"/>
</dbReference>
<evidence type="ECO:0000256" key="7">
    <source>
        <dbReference type="ARBA" id="ARBA00049180"/>
    </source>
</evidence>
<evidence type="ECO:0000256" key="4">
    <source>
        <dbReference type="ARBA" id="ARBA00019040"/>
    </source>
</evidence>
<dbReference type="GO" id="GO:0018826">
    <property type="term" value="F:methionine gamma-lyase activity"/>
    <property type="evidence" value="ECO:0007669"/>
    <property type="project" value="UniProtKB-EC"/>
</dbReference>
<dbReference type="Pfam" id="PF01053">
    <property type="entry name" value="Cys_Met_Meta_PP"/>
    <property type="match status" value="1"/>
</dbReference>
<feature type="modified residue" description="N6-(pyridoxal phosphate)lysine" evidence="8">
    <location>
        <position position="211"/>
    </location>
</feature>
<dbReference type="EC" id="4.4.1.11" evidence="3"/>
<evidence type="ECO:0000256" key="9">
    <source>
        <dbReference type="RuleBase" id="RU362118"/>
    </source>
</evidence>
<dbReference type="EMBL" id="JAMTCC010000059">
    <property type="protein sequence ID" value="MCT7947853.1"/>
    <property type="molecule type" value="Genomic_DNA"/>
</dbReference>
<dbReference type="InterPro" id="IPR015422">
    <property type="entry name" value="PyrdxlP-dep_Trfase_small"/>
</dbReference>
<dbReference type="InterPro" id="IPR054542">
    <property type="entry name" value="Cys_met_metab_PP"/>
</dbReference>
<proteinExistence type="inferred from homology"/>
<comment type="cofactor">
    <cofactor evidence="1 9">
        <name>pyridoxal 5'-phosphate</name>
        <dbReference type="ChEBI" id="CHEBI:597326"/>
    </cofactor>
</comment>
<dbReference type="GO" id="GO:0019346">
    <property type="term" value="P:transsulfuration"/>
    <property type="evidence" value="ECO:0007669"/>
    <property type="project" value="InterPro"/>
</dbReference>
<dbReference type="CDD" id="cd00614">
    <property type="entry name" value="CGS_like"/>
    <property type="match status" value="1"/>
</dbReference>
<dbReference type="PIRSF" id="PIRSF001434">
    <property type="entry name" value="CGS"/>
    <property type="match status" value="1"/>
</dbReference>
<dbReference type="Gene3D" id="3.90.1150.10">
    <property type="entry name" value="Aspartate Aminotransferase, domain 1"/>
    <property type="match status" value="1"/>
</dbReference>
<comment type="caution">
    <text evidence="10">The sequence shown here is derived from an EMBL/GenBank/DDBJ whole genome shotgun (WGS) entry which is preliminary data.</text>
</comment>
<name>A0A9X3B3L4_9GAMM</name>
<evidence type="ECO:0000256" key="8">
    <source>
        <dbReference type="PIRSR" id="PIRSR001434-2"/>
    </source>
</evidence>
<dbReference type="GO" id="GO:0005737">
    <property type="term" value="C:cytoplasm"/>
    <property type="evidence" value="ECO:0007669"/>
    <property type="project" value="TreeGrafter"/>
</dbReference>
<dbReference type="SUPFAM" id="SSF53383">
    <property type="entry name" value="PLP-dependent transferases"/>
    <property type="match status" value="1"/>
</dbReference>
<dbReference type="NCBIfam" id="TIGR01328">
    <property type="entry name" value="met_gam_lyase"/>
    <property type="match status" value="1"/>
</dbReference>
<keyword evidence="6 10" id="KW-0456">Lyase</keyword>
<keyword evidence="11" id="KW-1185">Reference proteome</keyword>
<dbReference type="FunFam" id="3.40.640.10:FF:000046">
    <property type="entry name" value="Cystathionine gamma-lyase"/>
    <property type="match status" value="1"/>
</dbReference>
<dbReference type="InterPro" id="IPR015424">
    <property type="entry name" value="PyrdxlP-dep_Trfase"/>
</dbReference>
<evidence type="ECO:0000256" key="1">
    <source>
        <dbReference type="ARBA" id="ARBA00001933"/>
    </source>
</evidence>
<dbReference type="AlphaFoldDB" id="A0A9X3B3L4"/>